<evidence type="ECO:0000313" key="6">
    <source>
        <dbReference type="Proteomes" id="UP000828390"/>
    </source>
</evidence>
<accession>A0A9D4KJ85</accession>
<dbReference type="PROSITE" id="PS50923">
    <property type="entry name" value="SUSHI"/>
    <property type="match status" value="1"/>
</dbReference>
<dbReference type="Gene3D" id="2.10.70.10">
    <property type="entry name" value="Complement Module, domain 1"/>
    <property type="match status" value="1"/>
</dbReference>
<evidence type="ECO:0000313" key="5">
    <source>
        <dbReference type="EMBL" id="KAH3840558.1"/>
    </source>
</evidence>
<evidence type="ECO:0000256" key="2">
    <source>
        <dbReference type="PROSITE-ProRule" id="PRU00302"/>
    </source>
</evidence>
<comment type="caution">
    <text evidence="5">The sequence shown here is derived from an EMBL/GenBank/DDBJ whole genome shotgun (WGS) entry which is preliminary data.</text>
</comment>
<dbReference type="CDD" id="cd00033">
    <property type="entry name" value="CCP"/>
    <property type="match status" value="1"/>
</dbReference>
<dbReference type="EMBL" id="JAIWYP010000004">
    <property type="protein sequence ID" value="KAH3840558.1"/>
    <property type="molecule type" value="Genomic_DNA"/>
</dbReference>
<organism evidence="5 6">
    <name type="scientific">Dreissena polymorpha</name>
    <name type="common">Zebra mussel</name>
    <name type="synonym">Mytilus polymorpha</name>
    <dbReference type="NCBI Taxonomy" id="45954"/>
    <lineage>
        <taxon>Eukaryota</taxon>
        <taxon>Metazoa</taxon>
        <taxon>Spiralia</taxon>
        <taxon>Lophotrochozoa</taxon>
        <taxon>Mollusca</taxon>
        <taxon>Bivalvia</taxon>
        <taxon>Autobranchia</taxon>
        <taxon>Heteroconchia</taxon>
        <taxon>Euheterodonta</taxon>
        <taxon>Imparidentia</taxon>
        <taxon>Neoheterodontei</taxon>
        <taxon>Myida</taxon>
        <taxon>Dreissenoidea</taxon>
        <taxon>Dreissenidae</taxon>
        <taxon>Dreissena</taxon>
    </lineage>
</organism>
<evidence type="ECO:0000256" key="1">
    <source>
        <dbReference type="ARBA" id="ARBA00023157"/>
    </source>
</evidence>
<evidence type="ECO:0000313" key="4">
    <source>
        <dbReference type="EMBL" id="KAH3840552.1"/>
    </source>
</evidence>
<dbReference type="EMBL" id="JAIWYP010000004">
    <property type="protein sequence ID" value="KAH3840552.1"/>
    <property type="molecule type" value="Genomic_DNA"/>
</dbReference>
<dbReference type="InterPro" id="IPR000436">
    <property type="entry name" value="Sushi_SCR_CCP_dom"/>
</dbReference>
<sequence length="57" mass="6089">MTQEVKEGTTLTTFSCNVGFSISGTRSISCLLNGTWSASAPTCCTRYFSETVDAITL</sequence>
<dbReference type="AlphaFoldDB" id="A0A9D4KJ85"/>
<reference evidence="5" key="1">
    <citation type="journal article" date="2019" name="bioRxiv">
        <title>The Genome of the Zebra Mussel, Dreissena polymorpha: A Resource for Invasive Species Research.</title>
        <authorList>
            <person name="McCartney M.A."/>
            <person name="Auch B."/>
            <person name="Kono T."/>
            <person name="Mallez S."/>
            <person name="Zhang Y."/>
            <person name="Obille A."/>
            <person name="Becker A."/>
            <person name="Abrahante J.E."/>
            <person name="Garbe J."/>
            <person name="Badalamenti J.P."/>
            <person name="Herman A."/>
            <person name="Mangelson H."/>
            <person name="Liachko I."/>
            <person name="Sullivan S."/>
            <person name="Sone E.D."/>
            <person name="Koren S."/>
            <person name="Silverstein K.A.T."/>
            <person name="Beckman K.B."/>
            <person name="Gohl D.M."/>
        </authorList>
    </citation>
    <scope>NUCLEOTIDE SEQUENCE</scope>
    <source>
        <strain evidence="5">Duluth1</strain>
        <tissue evidence="5">Whole animal</tissue>
    </source>
</reference>
<name>A0A9D4KJ85_DREPO</name>
<feature type="disulfide bond" evidence="2">
    <location>
        <begin position="16"/>
        <end position="43"/>
    </location>
</feature>
<comment type="caution">
    <text evidence="2">Lacks conserved residue(s) required for the propagation of feature annotation.</text>
</comment>
<keyword evidence="6" id="KW-1185">Reference proteome</keyword>
<keyword evidence="2" id="KW-0768">Sushi</keyword>
<evidence type="ECO:0000259" key="3">
    <source>
        <dbReference type="PROSITE" id="PS50923"/>
    </source>
</evidence>
<keyword evidence="1 2" id="KW-1015">Disulfide bond</keyword>
<feature type="domain" description="Sushi" evidence="3">
    <location>
        <begin position="1"/>
        <end position="45"/>
    </location>
</feature>
<gene>
    <name evidence="4" type="ORF">DPMN_114002</name>
    <name evidence="5" type="ORF">DPMN_114008</name>
</gene>
<dbReference type="Proteomes" id="UP000828390">
    <property type="component" value="Unassembled WGS sequence"/>
</dbReference>
<dbReference type="SUPFAM" id="SSF57535">
    <property type="entry name" value="Complement control module/SCR domain"/>
    <property type="match status" value="1"/>
</dbReference>
<proteinExistence type="predicted"/>
<protein>
    <recommendedName>
        <fullName evidence="3">Sushi domain-containing protein</fullName>
    </recommendedName>
</protein>
<dbReference type="Pfam" id="PF00084">
    <property type="entry name" value="Sushi"/>
    <property type="match status" value="1"/>
</dbReference>
<reference evidence="5" key="2">
    <citation type="submission" date="2020-11" db="EMBL/GenBank/DDBJ databases">
        <authorList>
            <person name="McCartney M.A."/>
            <person name="Auch B."/>
            <person name="Kono T."/>
            <person name="Mallez S."/>
            <person name="Becker A."/>
            <person name="Gohl D.M."/>
            <person name="Silverstein K.A.T."/>
            <person name="Koren S."/>
            <person name="Bechman K.B."/>
            <person name="Herman A."/>
            <person name="Abrahante J.E."/>
            <person name="Garbe J."/>
        </authorList>
    </citation>
    <scope>NUCLEOTIDE SEQUENCE</scope>
    <source>
        <strain evidence="5">Duluth1</strain>
        <tissue evidence="5">Whole animal</tissue>
    </source>
</reference>
<dbReference type="InterPro" id="IPR035976">
    <property type="entry name" value="Sushi/SCR/CCP_sf"/>
</dbReference>